<dbReference type="VEuPathDB" id="FungiDB:BO82DRAFT_433253"/>
<sequence>IPSEGQLLLVRPSAPRTFLVLCWILAAYSCVRPLGSSPDLNAHPVRSCGNTISFPRHLHSLATNHRRKTCRPFICTLSSYYPSFLESQFRKRFYSSRSYSLPFIT</sequence>
<gene>
    <name evidence="1" type="ORF">BO82DRAFT_433253</name>
</gene>
<keyword evidence="2" id="KW-1185">Reference proteome</keyword>
<feature type="non-terminal residue" evidence="1">
    <location>
        <position position="1"/>
    </location>
</feature>
<dbReference type="AlphaFoldDB" id="A0A319C974"/>
<reference evidence="1 2" key="1">
    <citation type="submission" date="2016-12" db="EMBL/GenBank/DDBJ databases">
        <title>The genomes of Aspergillus section Nigri reveals drivers in fungal speciation.</title>
        <authorList>
            <consortium name="DOE Joint Genome Institute"/>
            <person name="Vesth T.C."/>
            <person name="Nybo J."/>
            <person name="Theobald S."/>
            <person name="Brandl J."/>
            <person name="Frisvad J.C."/>
            <person name="Nielsen K.F."/>
            <person name="Lyhne E.K."/>
            <person name="Kogle M.E."/>
            <person name="Kuo A."/>
            <person name="Riley R."/>
            <person name="Clum A."/>
            <person name="Nolan M."/>
            <person name="Lipzen A."/>
            <person name="Salamov A."/>
            <person name="Henrissat B."/>
            <person name="Wiebenga A."/>
            <person name="De Vries R.P."/>
            <person name="Grigoriev I.V."/>
            <person name="Mortensen U.H."/>
            <person name="Andersen M.R."/>
            <person name="Baker S.E."/>
        </authorList>
    </citation>
    <scope>NUCLEOTIDE SEQUENCE [LARGE SCALE GENOMIC DNA]</scope>
    <source>
        <strain evidence="1 2">CBS 121591</strain>
    </source>
</reference>
<organism evidence="1 2">
    <name type="scientific">Aspergillus uvarum CBS 121591</name>
    <dbReference type="NCBI Taxonomy" id="1448315"/>
    <lineage>
        <taxon>Eukaryota</taxon>
        <taxon>Fungi</taxon>
        <taxon>Dikarya</taxon>
        <taxon>Ascomycota</taxon>
        <taxon>Pezizomycotina</taxon>
        <taxon>Eurotiomycetes</taxon>
        <taxon>Eurotiomycetidae</taxon>
        <taxon>Eurotiales</taxon>
        <taxon>Aspergillaceae</taxon>
        <taxon>Aspergillus</taxon>
        <taxon>Aspergillus subgen. Circumdati</taxon>
    </lineage>
</organism>
<protein>
    <submittedName>
        <fullName evidence="1">Uncharacterized protein</fullName>
    </submittedName>
</protein>
<dbReference type="Proteomes" id="UP000248340">
    <property type="component" value="Unassembled WGS sequence"/>
</dbReference>
<evidence type="ECO:0000313" key="1">
    <source>
        <dbReference type="EMBL" id="PYH80451.1"/>
    </source>
</evidence>
<name>A0A319C974_9EURO</name>
<evidence type="ECO:0000313" key="2">
    <source>
        <dbReference type="Proteomes" id="UP000248340"/>
    </source>
</evidence>
<dbReference type="GeneID" id="37143596"/>
<dbReference type="RefSeq" id="XP_025490651.1">
    <property type="nucleotide sequence ID" value="XM_025640854.1"/>
</dbReference>
<dbReference type="EMBL" id="KZ821709">
    <property type="protein sequence ID" value="PYH80451.1"/>
    <property type="molecule type" value="Genomic_DNA"/>
</dbReference>
<proteinExistence type="predicted"/>
<accession>A0A319C974</accession>